<dbReference type="SMART" id="SM00881">
    <property type="entry name" value="CoA_binding"/>
    <property type="match status" value="1"/>
</dbReference>
<dbReference type="Pfam" id="PF13380">
    <property type="entry name" value="CoA_binding_2"/>
    <property type="match status" value="1"/>
</dbReference>
<evidence type="ECO:0000256" key="1">
    <source>
        <dbReference type="ARBA" id="ARBA00022532"/>
    </source>
</evidence>
<dbReference type="InterPro" id="IPR013815">
    <property type="entry name" value="ATP_grasp_subdomain_1"/>
</dbReference>
<reference evidence="3 4" key="1">
    <citation type="submission" date="2023-05" db="EMBL/GenBank/DDBJ databases">
        <title>Sedimentitalea sp. nov. JM2-8.</title>
        <authorList>
            <person name="Huang J."/>
        </authorList>
    </citation>
    <scope>NUCLEOTIDE SEQUENCE [LARGE SCALE GENOMIC DNA]</scope>
    <source>
        <strain evidence="3 4">JM2-8</strain>
    </source>
</reference>
<dbReference type="InterPro" id="IPR032875">
    <property type="entry name" value="Succ_CoA_lig_flav_dom"/>
</dbReference>
<dbReference type="PANTHER" id="PTHR42793">
    <property type="entry name" value="COA BINDING DOMAIN CONTAINING PROTEIN"/>
    <property type="match status" value="1"/>
</dbReference>
<dbReference type="Proteomes" id="UP001227126">
    <property type="component" value="Unassembled WGS sequence"/>
</dbReference>
<dbReference type="InterPro" id="IPR003781">
    <property type="entry name" value="CoA-bd"/>
</dbReference>
<dbReference type="Pfam" id="PF13549">
    <property type="entry name" value="ATP-grasp_5"/>
    <property type="match status" value="1"/>
</dbReference>
<proteinExistence type="predicted"/>
<comment type="caution">
    <text evidence="3">The sequence shown here is derived from an EMBL/GenBank/DDBJ whole genome shotgun (WGS) entry which is preliminary data.</text>
</comment>
<dbReference type="InterPro" id="IPR036291">
    <property type="entry name" value="NAD(P)-bd_dom_sf"/>
</dbReference>
<accession>A0ABT7FIU3</accession>
<dbReference type="Gene3D" id="3.40.50.261">
    <property type="entry name" value="Succinyl-CoA synthetase domains"/>
    <property type="match status" value="2"/>
</dbReference>
<evidence type="ECO:0000313" key="3">
    <source>
        <dbReference type="EMBL" id="MDK3075054.1"/>
    </source>
</evidence>
<keyword evidence="4" id="KW-1185">Reference proteome</keyword>
<dbReference type="Pfam" id="PF13607">
    <property type="entry name" value="Succ_CoA_lig"/>
    <property type="match status" value="1"/>
</dbReference>
<keyword evidence="3" id="KW-0436">Ligase</keyword>
<keyword evidence="1" id="KW-0816">Tricarboxylic acid cycle</keyword>
<name>A0ABT7FIU3_9RHOB</name>
<dbReference type="GO" id="GO:0016874">
    <property type="term" value="F:ligase activity"/>
    <property type="evidence" value="ECO:0007669"/>
    <property type="project" value="UniProtKB-KW"/>
</dbReference>
<organism evidence="3 4">
    <name type="scientific">Sedimentitalea xiamensis</name>
    <dbReference type="NCBI Taxonomy" id="3050037"/>
    <lineage>
        <taxon>Bacteria</taxon>
        <taxon>Pseudomonadati</taxon>
        <taxon>Pseudomonadota</taxon>
        <taxon>Alphaproteobacteria</taxon>
        <taxon>Rhodobacterales</taxon>
        <taxon>Paracoccaceae</taxon>
        <taxon>Sedimentitalea</taxon>
    </lineage>
</organism>
<dbReference type="EMBL" id="JASNJE010000029">
    <property type="protein sequence ID" value="MDK3075054.1"/>
    <property type="molecule type" value="Genomic_DNA"/>
</dbReference>
<dbReference type="PANTHER" id="PTHR42793:SF4">
    <property type="entry name" value="BLL6376 PROTEIN"/>
    <property type="match status" value="1"/>
</dbReference>
<gene>
    <name evidence="3" type="ORF">QO034_18350</name>
</gene>
<evidence type="ECO:0000313" key="4">
    <source>
        <dbReference type="Proteomes" id="UP001227126"/>
    </source>
</evidence>
<protein>
    <submittedName>
        <fullName evidence="3">Acetate--CoA ligase family protein</fullName>
    </submittedName>
</protein>
<evidence type="ECO:0000259" key="2">
    <source>
        <dbReference type="SMART" id="SM00881"/>
    </source>
</evidence>
<dbReference type="SUPFAM" id="SSF52210">
    <property type="entry name" value="Succinyl-CoA synthetase domains"/>
    <property type="match status" value="2"/>
</dbReference>
<dbReference type="Gene3D" id="3.40.50.720">
    <property type="entry name" value="NAD(P)-binding Rossmann-like Domain"/>
    <property type="match status" value="1"/>
</dbReference>
<sequence length="676" mass="70281">MTRDLGRLFNPRSIAVVGGGAWCAAIVGAARRIGYDGEIFPVHPEGKDIAGIRALRRLADWPGPIDAAFVGVNRHAAIGVVSELSRLSAGGAVCFASGFSESTAEDADASGLQAALVAAAGGMPVLGPNCYGFINALDRVAVWPDQHGMEPVDRGVAILTQSSNIAINLTMQTRGLPIAYMVTCGNMAQTSQAEAAMALLDDPRVTAIGLHIEGFGDLRGWEALAHKARAREVPLVAVKVGASEQARKATVSHTASLAGSDAGAQAVLDRLGIVRVRGLSDFLETLKLLHCVGRLPSNRIASISCSGGEASLIADLAMARNLEFPPLQAAQSQELARVLGPMVALANPLDYHTYVWRNAEAMAGVWTAMAGDEVALTMSIVDYPHTDARDWDCATEAAIAARARSGRPFAVVASLPELMPPDVARRLMAEGVVPMAGLDDALAAVAAAARPYRPETAPILLPGVAEPDTVLTEAEAKAALAEHGLRVPRSCIASDPDELRRAADRLCPPFAVKGLGLAHKSEHGAVRLGVAAQDVAAIAAEIGTGSFLVEEMIGDGVVELIVGVTRDPAHGFVLTLGAGGVLAELLQDTVSLLVPSSDAQVAAALSRLKCARLLSGYRGRPAADTGAILQAVNAIQSYVIANADTVSEVEVNPLICVPDRAIAVDALIRKAKTCPQ</sequence>
<dbReference type="SUPFAM" id="SSF51735">
    <property type="entry name" value="NAD(P)-binding Rossmann-fold domains"/>
    <property type="match status" value="1"/>
</dbReference>
<dbReference type="Gene3D" id="3.30.1490.20">
    <property type="entry name" value="ATP-grasp fold, A domain"/>
    <property type="match status" value="1"/>
</dbReference>
<dbReference type="InterPro" id="IPR016102">
    <property type="entry name" value="Succinyl-CoA_synth-like"/>
</dbReference>
<dbReference type="Gene3D" id="3.30.470.20">
    <property type="entry name" value="ATP-grasp fold, B domain"/>
    <property type="match status" value="1"/>
</dbReference>
<feature type="domain" description="CoA-binding" evidence="2">
    <location>
        <begin position="8"/>
        <end position="99"/>
    </location>
</feature>
<dbReference type="RefSeq" id="WP_284486985.1">
    <property type="nucleotide sequence ID" value="NZ_JASNJE010000029.1"/>
</dbReference>
<dbReference type="SUPFAM" id="SSF56059">
    <property type="entry name" value="Glutathione synthetase ATP-binding domain-like"/>
    <property type="match status" value="1"/>
</dbReference>